<accession>X0XYU9</accession>
<dbReference type="AlphaFoldDB" id="X0XYU9"/>
<name>X0XYU9_9ZZZZ</name>
<reference evidence="1" key="1">
    <citation type="journal article" date="2014" name="Front. Microbiol.">
        <title>High frequency of phylogenetically diverse reductive dehalogenase-homologous genes in deep subseafloor sedimentary metagenomes.</title>
        <authorList>
            <person name="Kawai M."/>
            <person name="Futagami T."/>
            <person name="Toyoda A."/>
            <person name="Takaki Y."/>
            <person name="Nishi S."/>
            <person name="Hori S."/>
            <person name="Arai W."/>
            <person name="Tsubouchi T."/>
            <person name="Morono Y."/>
            <person name="Uchiyama I."/>
            <person name="Ito T."/>
            <person name="Fujiyama A."/>
            <person name="Inagaki F."/>
            <person name="Takami H."/>
        </authorList>
    </citation>
    <scope>NUCLEOTIDE SEQUENCE</scope>
    <source>
        <strain evidence="1">Expedition CK06-06</strain>
    </source>
</reference>
<feature type="non-terminal residue" evidence="1">
    <location>
        <position position="1"/>
    </location>
</feature>
<evidence type="ECO:0000313" key="1">
    <source>
        <dbReference type="EMBL" id="GAG48604.1"/>
    </source>
</evidence>
<protein>
    <submittedName>
        <fullName evidence="1">Uncharacterized protein</fullName>
    </submittedName>
</protein>
<dbReference type="EMBL" id="BARS01055747">
    <property type="protein sequence ID" value="GAG48604.1"/>
    <property type="molecule type" value="Genomic_DNA"/>
</dbReference>
<gene>
    <name evidence="1" type="ORF">S01H1_82253</name>
</gene>
<proteinExistence type="predicted"/>
<feature type="non-terminal residue" evidence="1">
    <location>
        <position position="196"/>
    </location>
</feature>
<organism evidence="1">
    <name type="scientific">marine sediment metagenome</name>
    <dbReference type="NCBI Taxonomy" id="412755"/>
    <lineage>
        <taxon>unclassified sequences</taxon>
        <taxon>metagenomes</taxon>
        <taxon>ecological metagenomes</taxon>
    </lineage>
</organism>
<sequence>FGFVTNPSEISDLSVMDWFDIFIEVMMRLPPRRIIDYLPAESVSRVTVLTRMRDRIFNQRDLDQVPWDSPEDWRSLWTELNSLLKLYMSGTSYAVIAREYLGLGEGEISNERSSGVHPIPSVLGFIRDVVDHLAIDAGCFLAIQEWLEADGSFESSIIPDELRGLPLCIRNGCDSLGTLSWFRFGYRQRVVAHALN</sequence>
<comment type="caution">
    <text evidence="1">The sequence shown here is derived from an EMBL/GenBank/DDBJ whole genome shotgun (WGS) entry which is preliminary data.</text>
</comment>